<dbReference type="PANTHER" id="PTHR43280">
    <property type="entry name" value="ARAC-FAMILY TRANSCRIPTIONAL REGULATOR"/>
    <property type="match status" value="1"/>
</dbReference>
<reference evidence="8" key="1">
    <citation type="journal article" date="2019" name="Int. J. Syst. Evol. Microbiol.">
        <title>The Global Catalogue of Microorganisms (GCM) 10K type strain sequencing project: providing services to taxonomists for standard genome sequencing and annotation.</title>
        <authorList>
            <consortium name="The Broad Institute Genomics Platform"/>
            <consortium name="The Broad Institute Genome Sequencing Center for Infectious Disease"/>
            <person name="Wu L."/>
            <person name="Ma J."/>
        </authorList>
    </citation>
    <scope>NUCLEOTIDE SEQUENCE [LARGE SCALE GENOMIC DNA]</scope>
    <source>
        <strain evidence="8">KCTC 3950</strain>
    </source>
</reference>
<evidence type="ECO:0000313" key="8">
    <source>
        <dbReference type="Proteomes" id="UP001597541"/>
    </source>
</evidence>
<dbReference type="Pfam" id="PF12833">
    <property type="entry name" value="HTH_18"/>
    <property type="match status" value="1"/>
</dbReference>
<dbReference type="InterPro" id="IPR011006">
    <property type="entry name" value="CheY-like_superfamily"/>
</dbReference>
<dbReference type="PANTHER" id="PTHR43280:SF28">
    <property type="entry name" value="HTH-TYPE TRANSCRIPTIONAL ACTIVATOR RHAS"/>
    <property type="match status" value="1"/>
</dbReference>
<evidence type="ECO:0000256" key="2">
    <source>
        <dbReference type="ARBA" id="ARBA00023125"/>
    </source>
</evidence>
<dbReference type="Gene3D" id="3.40.50.2300">
    <property type="match status" value="1"/>
</dbReference>
<dbReference type="SUPFAM" id="SSF52172">
    <property type="entry name" value="CheY-like"/>
    <property type="match status" value="1"/>
</dbReference>
<dbReference type="InterPro" id="IPR041522">
    <property type="entry name" value="CdaR_GGDEF"/>
</dbReference>
<dbReference type="InterPro" id="IPR018060">
    <property type="entry name" value="HTH_AraC"/>
</dbReference>
<dbReference type="SMART" id="SM00342">
    <property type="entry name" value="HTH_ARAC"/>
    <property type="match status" value="1"/>
</dbReference>
<name>A0ABW5PFB5_9BACL</name>
<dbReference type="SMART" id="SM00448">
    <property type="entry name" value="REC"/>
    <property type="match status" value="1"/>
</dbReference>
<accession>A0ABW5PFB5</accession>
<feature type="domain" description="Response regulatory" evidence="6">
    <location>
        <begin position="3"/>
        <end position="120"/>
    </location>
</feature>
<proteinExistence type="predicted"/>
<dbReference type="InterPro" id="IPR009057">
    <property type="entry name" value="Homeodomain-like_sf"/>
</dbReference>
<sequence>MIKVLIAEDELFVRMGMVNGIRWEQYGMYVGADAADGREAWEYYLREKPDVLITDIKMPVMDGMALIEKIRSVDREMPIIILTCVEEFNMVHKALRFGVTDYIMKLTMTPEDMEQVLERVGSDIQPGRLTAASDPWETRSSIGSLIRDYLFRQLYTAAELESLINKGDPSLTDQKMVLLSAQIDHYDRLMERFHDAKGELVKNSLLNVWREILSNHQRGIVIDEESGTYLVLFHCGDLPGEHDVLQTVNSIASQIGRVMSAYFNASVTFGLSSVRDGYEQLRTQYREAMNCLSMKYFVGPGRLFSVHGSWEVKAKESTQFLLDQVEKAVGEFPPDSCSKKMRDKIEQIWEPGNLPSRDSIRQLLQQLIQIPVLFYQLDDSRTDGILAKFHRELECSECMEEAVQAFRDHVKTIAGLIQARKPYSKDIQDMMAYIEKHYAQELTVGDLAGTIHLSPNYVSSLFKKETGIGVIDYVNRVRVEKASDLLSGTVLRTYEIAEMVGFSDHSYFGRVFKRWKGCSPREYRSQWAGKGYRDPLL</sequence>
<feature type="domain" description="HTH araC/xylS-type" evidence="5">
    <location>
        <begin position="428"/>
        <end position="526"/>
    </location>
</feature>
<dbReference type="PROSITE" id="PS50110">
    <property type="entry name" value="RESPONSE_REGULATORY"/>
    <property type="match status" value="1"/>
</dbReference>
<dbReference type="SUPFAM" id="SSF46689">
    <property type="entry name" value="Homeodomain-like"/>
    <property type="match status" value="2"/>
</dbReference>
<feature type="modified residue" description="4-aspartylphosphate" evidence="4">
    <location>
        <position position="55"/>
    </location>
</feature>
<evidence type="ECO:0000256" key="4">
    <source>
        <dbReference type="PROSITE-ProRule" id="PRU00169"/>
    </source>
</evidence>
<dbReference type="InterPro" id="IPR001789">
    <property type="entry name" value="Sig_transdc_resp-reg_receiver"/>
</dbReference>
<dbReference type="PROSITE" id="PS01124">
    <property type="entry name" value="HTH_ARAC_FAMILY_2"/>
    <property type="match status" value="1"/>
</dbReference>
<dbReference type="EMBL" id="JBHUME010000008">
    <property type="protein sequence ID" value="MFD2613641.1"/>
    <property type="molecule type" value="Genomic_DNA"/>
</dbReference>
<keyword evidence="1" id="KW-0805">Transcription regulation</keyword>
<dbReference type="Pfam" id="PF00072">
    <property type="entry name" value="Response_reg"/>
    <property type="match status" value="1"/>
</dbReference>
<dbReference type="Pfam" id="PF17853">
    <property type="entry name" value="GGDEF_2"/>
    <property type="match status" value="1"/>
</dbReference>
<comment type="caution">
    <text evidence="7">The sequence shown here is derived from an EMBL/GenBank/DDBJ whole genome shotgun (WGS) entry which is preliminary data.</text>
</comment>
<dbReference type="RefSeq" id="WP_377603669.1">
    <property type="nucleotide sequence ID" value="NZ_JBHUME010000008.1"/>
</dbReference>
<evidence type="ECO:0000313" key="7">
    <source>
        <dbReference type="EMBL" id="MFD2613641.1"/>
    </source>
</evidence>
<evidence type="ECO:0000256" key="1">
    <source>
        <dbReference type="ARBA" id="ARBA00023015"/>
    </source>
</evidence>
<organism evidence="7 8">
    <name type="scientific">Paenibacillus gansuensis</name>
    <dbReference type="NCBI Taxonomy" id="306542"/>
    <lineage>
        <taxon>Bacteria</taxon>
        <taxon>Bacillati</taxon>
        <taxon>Bacillota</taxon>
        <taxon>Bacilli</taxon>
        <taxon>Bacillales</taxon>
        <taxon>Paenibacillaceae</taxon>
        <taxon>Paenibacillus</taxon>
    </lineage>
</organism>
<keyword evidence="4" id="KW-0597">Phosphoprotein</keyword>
<dbReference type="Gene3D" id="1.10.10.60">
    <property type="entry name" value="Homeodomain-like"/>
    <property type="match status" value="2"/>
</dbReference>
<dbReference type="CDD" id="cd17536">
    <property type="entry name" value="REC_YesN-like"/>
    <property type="match status" value="1"/>
</dbReference>
<evidence type="ECO:0000259" key="6">
    <source>
        <dbReference type="PROSITE" id="PS50110"/>
    </source>
</evidence>
<evidence type="ECO:0000259" key="5">
    <source>
        <dbReference type="PROSITE" id="PS01124"/>
    </source>
</evidence>
<dbReference type="Proteomes" id="UP001597541">
    <property type="component" value="Unassembled WGS sequence"/>
</dbReference>
<keyword evidence="8" id="KW-1185">Reference proteome</keyword>
<protein>
    <submittedName>
        <fullName evidence="7">Response regulator</fullName>
    </submittedName>
</protein>
<keyword evidence="3" id="KW-0804">Transcription</keyword>
<evidence type="ECO:0000256" key="3">
    <source>
        <dbReference type="ARBA" id="ARBA00023163"/>
    </source>
</evidence>
<gene>
    <name evidence="7" type="ORF">ACFSUF_14515</name>
</gene>
<dbReference type="PRINTS" id="PR00032">
    <property type="entry name" value="HTHARAC"/>
</dbReference>
<dbReference type="InterPro" id="IPR020449">
    <property type="entry name" value="Tscrpt_reg_AraC-type_HTH"/>
</dbReference>
<keyword evidence="2" id="KW-0238">DNA-binding</keyword>